<organism evidence="3 4">
    <name type="scientific">Gracilibacillus ureilyticus</name>
    <dbReference type="NCBI Taxonomy" id="531814"/>
    <lineage>
        <taxon>Bacteria</taxon>
        <taxon>Bacillati</taxon>
        <taxon>Bacillota</taxon>
        <taxon>Bacilli</taxon>
        <taxon>Bacillales</taxon>
        <taxon>Bacillaceae</taxon>
        <taxon>Gracilibacillus</taxon>
    </lineage>
</organism>
<dbReference type="GO" id="GO:0005524">
    <property type="term" value="F:ATP binding"/>
    <property type="evidence" value="ECO:0007669"/>
    <property type="project" value="UniProtKB-UniRule"/>
</dbReference>
<proteinExistence type="predicted"/>
<keyword evidence="1" id="KW-0547">Nucleotide-binding</keyword>
<dbReference type="Proteomes" id="UP000199687">
    <property type="component" value="Unassembled WGS sequence"/>
</dbReference>
<keyword evidence="4" id="KW-1185">Reference proteome</keyword>
<feature type="domain" description="ATP-grasp" evidence="2">
    <location>
        <begin position="195"/>
        <end position="427"/>
    </location>
</feature>
<keyword evidence="1" id="KW-0067">ATP-binding</keyword>
<accession>A0A1H9SIR3</accession>
<evidence type="ECO:0000313" key="4">
    <source>
        <dbReference type="Proteomes" id="UP000199687"/>
    </source>
</evidence>
<dbReference type="OrthoDB" id="7869153at2"/>
<dbReference type="GO" id="GO:0046872">
    <property type="term" value="F:metal ion binding"/>
    <property type="evidence" value="ECO:0007669"/>
    <property type="project" value="InterPro"/>
</dbReference>
<name>A0A1H9SIR3_9BACI</name>
<dbReference type="EMBL" id="FOGL01000011">
    <property type="protein sequence ID" value="SER84936.1"/>
    <property type="molecule type" value="Genomic_DNA"/>
</dbReference>
<protein>
    <submittedName>
        <fullName evidence="3">YheC/D like ATP-grasp</fullName>
    </submittedName>
</protein>
<evidence type="ECO:0000259" key="2">
    <source>
        <dbReference type="PROSITE" id="PS50975"/>
    </source>
</evidence>
<evidence type="ECO:0000313" key="3">
    <source>
        <dbReference type="EMBL" id="SER84936.1"/>
    </source>
</evidence>
<sequence>MIYELQVREYPNTRNRIIVPGSIYTLYKKVRRMVNGPNYVYCDWLSHNKDNHTIFISSELMKQLQFKSNKIYPFRIINHSCMVYYQLGILTAGWQQIERHSDLFEEMTQIGRSYGFDTLLFGYKDIDFNVNKIKCHYFDEDQWTSTILPFPKVIYNRLPNRKLEAHPAVKQTKQILQTTSIIFNPDFFNKWQVYKIFMQNHSVHYLLPHTVFQPSFQTFAEWIDIKDIYLKPVYGSKGNGIFHMFKKNDKYIVRYYTEKKADETIHSTVDSIIDNYFPNGFKNYVIQEAIPLFTSGNKKIDLRVHTNKNDENKWDMSLHYARQVEEHLITTHVSRGAVITSLFDFFSEKDATMLLNKVEKIAISLSEIIDEDYHYKLGELGFDFGIDHEKKIWLLEVNAKPGWNVFNHPAYQHTKNKVFQLLYKYAFYLEGKKV</sequence>
<evidence type="ECO:0000256" key="1">
    <source>
        <dbReference type="PROSITE-ProRule" id="PRU00409"/>
    </source>
</evidence>
<reference evidence="3 4" key="1">
    <citation type="submission" date="2016-10" db="EMBL/GenBank/DDBJ databases">
        <authorList>
            <person name="de Groot N.N."/>
        </authorList>
    </citation>
    <scope>NUCLEOTIDE SEQUENCE [LARGE SCALE GENOMIC DNA]</scope>
    <source>
        <strain evidence="3 4">CGMCC 1.7727</strain>
    </source>
</reference>
<dbReference type="AlphaFoldDB" id="A0A1H9SIR3"/>
<dbReference type="Pfam" id="PF14398">
    <property type="entry name" value="ATPgrasp_YheCD"/>
    <property type="match status" value="1"/>
</dbReference>
<dbReference type="SUPFAM" id="SSF56059">
    <property type="entry name" value="Glutathione synthetase ATP-binding domain-like"/>
    <property type="match status" value="1"/>
</dbReference>
<dbReference type="PROSITE" id="PS50975">
    <property type="entry name" value="ATP_GRASP"/>
    <property type="match status" value="1"/>
</dbReference>
<dbReference type="InterPro" id="IPR011761">
    <property type="entry name" value="ATP-grasp"/>
</dbReference>
<dbReference type="Gene3D" id="3.30.470.20">
    <property type="entry name" value="ATP-grasp fold, B domain"/>
    <property type="match status" value="1"/>
</dbReference>
<gene>
    <name evidence="3" type="ORF">SAMN04487944_11146</name>
</gene>
<dbReference type="STRING" id="531814.SAMN04487944_11146"/>
<dbReference type="InterPro" id="IPR026838">
    <property type="entry name" value="YheC/D"/>
</dbReference>
<dbReference type="RefSeq" id="WP_089741218.1">
    <property type="nucleotide sequence ID" value="NZ_FOGL01000011.1"/>
</dbReference>